<protein>
    <submittedName>
        <fullName evidence="11">Quinoprotein glucose dehydrogenase</fullName>
    </submittedName>
</protein>
<dbReference type="Proteomes" id="UP000199031">
    <property type="component" value="Unassembled WGS sequence"/>
</dbReference>
<dbReference type="Pfam" id="PF01011">
    <property type="entry name" value="PQQ"/>
    <property type="match status" value="2"/>
</dbReference>
<keyword evidence="3 8" id="KW-0349">Heme</keyword>
<proteinExistence type="inferred from homology"/>
<evidence type="ECO:0000256" key="5">
    <source>
        <dbReference type="ARBA" id="ARBA00022729"/>
    </source>
</evidence>
<name>A0A1I5TFK0_9BACT</name>
<keyword evidence="12" id="KW-1185">Reference proteome</keyword>
<dbReference type="PROSITE" id="PS51257">
    <property type="entry name" value="PROKAR_LIPOPROTEIN"/>
    <property type="match status" value="1"/>
</dbReference>
<keyword evidence="4 8" id="KW-0479">Metal-binding</keyword>
<dbReference type="SMART" id="SM00564">
    <property type="entry name" value="PQQ"/>
    <property type="match status" value="6"/>
</dbReference>
<evidence type="ECO:0000256" key="6">
    <source>
        <dbReference type="ARBA" id="ARBA00023002"/>
    </source>
</evidence>
<feature type="region of interest" description="Disordered" evidence="9">
    <location>
        <begin position="746"/>
        <end position="776"/>
    </location>
</feature>
<keyword evidence="6" id="KW-0560">Oxidoreductase</keyword>
<comment type="cofactor">
    <cofactor evidence="1">
        <name>pyrroloquinoline quinone</name>
        <dbReference type="ChEBI" id="CHEBI:58442"/>
    </cofactor>
</comment>
<dbReference type="GO" id="GO:0020037">
    <property type="term" value="F:heme binding"/>
    <property type="evidence" value="ECO:0007669"/>
    <property type="project" value="InterPro"/>
</dbReference>
<dbReference type="InterPro" id="IPR009056">
    <property type="entry name" value="Cyt_c-like_dom"/>
</dbReference>
<evidence type="ECO:0000256" key="8">
    <source>
        <dbReference type="PROSITE-ProRule" id="PRU00433"/>
    </source>
</evidence>
<feature type="domain" description="Cytochrome c" evidence="10">
    <location>
        <begin position="483"/>
        <end position="557"/>
    </location>
</feature>
<evidence type="ECO:0000256" key="9">
    <source>
        <dbReference type="SAM" id="MobiDB-lite"/>
    </source>
</evidence>
<dbReference type="GO" id="GO:0009055">
    <property type="term" value="F:electron transfer activity"/>
    <property type="evidence" value="ECO:0007669"/>
    <property type="project" value="InterPro"/>
</dbReference>
<dbReference type="PROSITE" id="PS51007">
    <property type="entry name" value="CYTC"/>
    <property type="match status" value="1"/>
</dbReference>
<keyword evidence="7 8" id="KW-0408">Iron</keyword>
<evidence type="ECO:0000259" key="10">
    <source>
        <dbReference type="PROSITE" id="PS51007"/>
    </source>
</evidence>
<dbReference type="RefSeq" id="WP_090655500.1">
    <property type="nucleotide sequence ID" value="NZ_FOXQ01000002.1"/>
</dbReference>
<accession>A0A1I5TFK0</accession>
<evidence type="ECO:0000313" key="12">
    <source>
        <dbReference type="Proteomes" id="UP000199031"/>
    </source>
</evidence>
<evidence type="ECO:0000256" key="4">
    <source>
        <dbReference type="ARBA" id="ARBA00022723"/>
    </source>
</evidence>
<feature type="compositionally biased region" description="Low complexity" evidence="9">
    <location>
        <begin position="751"/>
        <end position="763"/>
    </location>
</feature>
<dbReference type="AlphaFoldDB" id="A0A1I5TFK0"/>
<organism evidence="11 12">
    <name type="scientific">Parafilimonas terrae</name>
    <dbReference type="NCBI Taxonomy" id="1465490"/>
    <lineage>
        <taxon>Bacteria</taxon>
        <taxon>Pseudomonadati</taxon>
        <taxon>Bacteroidota</taxon>
        <taxon>Chitinophagia</taxon>
        <taxon>Chitinophagales</taxon>
        <taxon>Chitinophagaceae</taxon>
        <taxon>Parafilimonas</taxon>
    </lineage>
</organism>
<dbReference type="Gene3D" id="1.10.760.10">
    <property type="entry name" value="Cytochrome c-like domain"/>
    <property type="match status" value="1"/>
</dbReference>
<dbReference type="InterPro" id="IPR011047">
    <property type="entry name" value="Quinoprotein_ADH-like_sf"/>
</dbReference>
<keyword evidence="5" id="KW-0732">Signal</keyword>
<dbReference type="OrthoDB" id="7012117at2"/>
<dbReference type="EMBL" id="FOXQ01000002">
    <property type="protein sequence ID" value="SFP81176.1"/>
    <property type="molecule type" value="Genomic_DNA"/>
</dbReference>
<evidence type="ECO:0000256" key="2">
    <source>
        <dbReference type="ARBA" id="ARBA00008156"/>
    </source>
</evidence>
<evidence type="ECO:0000313" key="11">
    <source>
        <dbReference type="EMBL" id="SFP81176.1"/>
    </source>
</evidence>
<evidence type="ECO:0000256" key="1">
    <source>
        <dbReference type="ARBA" id="ARBA00001931"/>
    </source>
</evidence>
<evidence type="ECO:0000256" key="7">
    <source>
        <dbReference type="ARBA" id="ARBA00023004"/>
    </source>
</evidence>
<dbReference type="SUPFAM" id="SSF46626">
    <property type="entry name" value="Cytochrome c"/>
    <property type="match status" value="1"/>
</dbReference>
<gene>
    <name evidence="11" type="ORF">SAMN05444277_10272</name>
</gene>
<dbReference type="Gene3D" id="2.140.10.10">
    <property type="entry name" value="Quinoprotein alcohol dehydrogenase-like superfamily"/>
    <property type="match status" value="2"/>
</dbReference>
<reference evidence="11 12" key="1">
    <citation type="submission" date="2016-10" db="EMBL/GenBank/DDBJ databases">
        <authorList>
            <person name="de Groot N.N."/>
        </authorList>
    </citation>
    <scope>NUCLEOTIDE SEQUENCE [LARGE SCALE GENOMIC DNA]</scope>
    <source>
        <strain evidence="11 12">DSM 28286</strain>
    </source>
</reference>
<dbReference type="STRING" id="1465490.SAMN05444277_10272"/>
<dbReference type="GO" id="GO:0046872">
    <property type="term" value="F:metal ion binding"/>
    <property type="evidence" value="ECO:0007669"/>
    <property type="project" value="UniProtKB-KW"/>
</dbReference>
<comment type="similarity">
    <text evidence="2">Belongs to the bacterial PQQ dehydrogenase family.</text>
</comment>
<dbReference type="InterPro" id="IPR036909">
    <property type="entry name" value="Cyt_c-like_dom_sf"/>
</dbReference>
<dbReference type="GO" id="GO:0016491">
    <property type="term" value="F:oxidoreductase activity"/>
    <property type="evidence" value="ECO:0007669"/>
    <property type="project" value="UniProtKB-KW"/>
</dbReference>
<dbReference type="SUPFAM" id="SSF50998">
    <property type="entry name" value="Quinoprotein alcohol dehydrogenase-like"/>
    <property type="match status" value="1"/>
</dbReference>
<evidence type="ECO:0000256" key="3">
    <source>
        <dbReference type="ARBA" id="ARBA00022617"/>
    </source>
</evidence>
<dbReference type="InterPro" id="IPR018391">
    <property type="entry name" value="PQQ_b-propeller_rpt"/>
</dbReference>
<dbReference type="InterPro" id="IPR002372">
    <property type="entry name" value="PQQ_rpt_dom"/>
</dbReference>
<dbReference type="PANTHER" id="PTHR32303:SF4">
    <property type="entry name" value="QUINOPROTEIN GLUCOSE DEHYDROGENASE"/>
    <property type="match status" value="1"/>
</dbReference>
<sequence>MLKKKPVFYTKLSGAVILLLLLIYGCGDSSQSNQHTSWRDYGGGPDQSKYVIEDDITKDNVNQLEVAWTYPMGDSRVYQWNPIIIDTVMYVLAKNSSLVALNTKTGKEIWIHANLRGIASRGINYWESKDKKDRRLLFQMNNYLQAIDAATGKSILTFGKNGLVDLKEGLGYDPETVSRAQSNTPGKVFENLLLLGGAPGENYVSTAGHLRAYDVVTGKLAWTFHTVPQPGEFGYDTWPKDAYKYIGGVNTWGEITVDEKRGIAYYPLGSPTYDYYGGDRIGSNLFGNCILALDARTGKRLWHFQTVHHDLWDYDLAAAPQLITVDHDGKKVDAVAVASKTGFLFVLNRETGEPLWPIEEKPVMQSDIPGEQSWPTQPFPTVVPPFNRQKITSADVNPYFLSDSERKEWKTRLDTVPTGLFVPVSMKRETFSIPGAVGGASWGSTAAIPDKGIVFVRSVDYPSVYGKVVKISPPSAEEKAAKERVSGGRSIYTTTCQVCHGADKKGGVGPELLTLKSKLNVKEFQFLVNNGKGEMPAFATLKEDDIKNLYDYITSNTPYNYRLFGAPGNMKVTGPVVDSGGAPGGLNQRVVKGPAASFSFGLEYGIPYPDGIDAPSDRYFIPPGWGLAFPYIVSPPWSTITAYDLNTGTVKWQIPIGTDKEAAKLGGKNTGMLRAQRQSMIVTSTGVLFCTGKDGKIYAFDVDNGKELWSYELPTGTEGIPSMYEINGKHYIVVCASSPFKFGRGDEKAAAEAPSSSSTPETSKGSYIVFSLPDKK</sequence>
<dbReference type="PANTHER" id="PTHR32303">
    <property type="entry name" value="QUINOPROTEIN ALCOHOL DEHYDROGENASE (CYTOCHROME C)"/>
    <property type="match status" value="1"/>
</dbReference>